<dbReference type="Proteomes" id="UP001234202">
    <property type="component" value="Unassembled WGS sequence"/>
</dbReference>
<reference evidence="1" key="1">
    <citation type="submission" date="2023-04" db="EMBL/GenBank/DDBJ databases">
        <title>Draft Genome sequencing of Naganishia species isolated from polar environments using Oxford Nanopore Technology.</title>
        <authorList>
            <person name="Leo P."/>
            <person name="Venkateswaran K."/>
        </authorList>
    </citation>
    <scope>NUCLEOTIDE SEQUENCE</scope>
    <source>
        <strain evidence="1">DBVPG 5303</strain>
    </source>
</reference>
<accession>A0ACC2X7G2</accession>
<comment type="caution">
    <text evidence="1">The sequence shown here is derived from an EMBL/GenBank/DDBJ whole genome shotgun (WGS) entry which is preliminary data.</text>
</comment>
<proteinExistence type="predicted"/>
<evidence type="ECO:0000313" key="1">
    <source>
        <dbReference type="EMBL" id="KAJ9119995.1"/>
    </source>
</evidence>
<sequence length="637" mass="69737">MGLNRAMCPNDESQAQAMTKKLGSGDMTLGIKGYEFNVIDAKPQPGVDFAALATQLSGQDITSMFDRRTEVSPACQGLETDGAYASSSLCGSNTTIRFCVLPTLEDKTFETLGITNTSKYVGYSWTQISRLPEYMVLNGQVLDLGPYLAANPDAIPGDAVDEVIRHVLFRQQNGTSVVASKDATRLFYNTPRTVRAVRCISQRYFAGRIDKVAPGCFFSSIIMYVALVVILGIILIKFIMALVFSWWLAPRMCREVKSVQGEVAGMRIAWGKESGAAAVSKDYDDDADNDEEDDDDDDTPTERKPGALVSAAQIGAELFTLCLVTCYSESKVEIQGTLDSIAHTTYSASRKLLFVVCDGMVKGHGETQTTPEICVALLERDKRFGTGEPEPRGYIAVGEGSRRENAARVYAGHYCSTKGTKVPMLVIVKCGSAAERGESIIMQNPTAGQGNKTGNRGKRDSQMILMNFIMRVNYNERFTPLDFDLFRKVYALAGVSADLFEAVLMVDADTRIYPDSLTTLINCLHNDPAIMGICGETRIANKRTSWITAIQVFEYYVSHHLAKAFESVFGGVTCLPGCFSMYRLKARKGDGGKDWVPILAQPSVCQTYSQSEVSTLHEKSLLELGECGRGAFSSPFK</sequence>
<name>A0ACC2X7G2_9TREE</name>
<organism evidence="1 2">
    <name type="scientific">Naganishia onofrii</name>
    <dbReference type="NCBI Taxonomy" id="1851511"/>
    <lineage>
        <taxon>Eukaryota</taxon>
        <taxon>Fungi</taxon>
        <taxon>Dikarya</taxon>
        <taxon>Basidiomycota</taxon>
        <taxon>Agaricomycotina</taxon>
        <taxon>Tremellomycetes</taxon>
        <taxon>Filobasidiales</taxon>
        <taxon>Filobasidiaceae</taxon>
        <taxon>Naganishia</taxon>
    </lineage>
</organism>
<evidence type="ECO:0000313" key="2">
    <source>
        <dbReference type="Proteomes" id="UP001234202"/>
    </source>
</evidence>
<protein>
    <submittedName>
        <fullName evidence="1">Uncharacterized protein</fullName>
    </submittedName>
</protein>
<dbReference type="EMBL" id="JASBWV010000022">
    <property type="protein sequence ID" value="KAJ9119995.1"/>
    <property type="molecule type" value="Genomic_DNA"/>
</dbReference>
<keyword evidence="2" id="KW-1185">Reference proteome</keyword>
<gene>
    <name evidence="1" type="ORF">QFC24_005478</name>
</gene>